<keyword evidence="2" id="KW-1185">Reference proteome</keyword>
<accession>A0A5D2R8B2</accession>
<organism evidence="1 2">
    <name type="scientific">Gossypium tomentosum</name>
    <name type="common">Hawaiian cotton</name>
    <name type="synonym">Gossypium sandvicense</name>
    <dbReference type="NCBI Taxonomy" id="34277"/>
    <lineage>
        <taxon>Eukaryota</taxon>
        <taxon>Viridiplantae</taxon>
        <taxon>Streptophyta</taxon>
        <taxon>Embryophyta</taxon>
        <taxon>Tracheophyta</taxon>
        <taxon>Spermatophyta</taxon>
        <taxon>Magnoliopsida</taxon>
        <taxon>eudicotyledons</taxon>
        <taxon>Gunneridae</taxon>
        <taxon>Pentapetalae</taxon>
        <taxon>rosids</taxon>
        <taxon>malvids</taxon>
        <taxon>Malvales</taxon>
        <taxon>Malvaceae</taxon>
        <taxon>Malvoideae</taxon>
        <taxon>Gossypium</taxon>
    </lineage>
</organism>
<gene>
    <name evidence="1" type="ORF">ES332_A03G188100v1</name>
</gene>
<dbReference type="EMBL" id="CM017612">
    <property type="protein sequence ID" value="TYI37101.1"/>
    <property type="molecule type" value="Genomic_DNA"/>
</dbReference>
<evidence type="ECO:0000313" key="1">
    <source>
        <dbReference type="EMBL" id="TYI37101.1"/>
    </source>
</evidence>
<reference evidence="1 2" key="1">
    <citation type="submission" date="2019-07" db="EMBL/GenBank/DDBJ databases">
        <title>WGS assembly of Gossypium tomentosum.</title>
        <authorList>
            <person name="Chen Z.J."/>
            <person name="Sreedasyam A."/>
            <person name="Ando A."/>
            <person name="Song Q."/>
            <person name="De L."/>
            <person name="Hulse-Kemp A."/>
            <person name="Ding M."/>
            <person name="Ye W."/>
            <person name="Kirkbride R."/>
            <person name="Jenkins J."/>
            <person name="Plott C."/>
            <person name="Lovell J."/>
            <person name="Lin Y.-M."/>
            <person name="Vaughn R."/>
            <person name="Liu B."/>
            <person name="Li W."/>
            <person name="Simpson S."/>
            <person name="Scheffler B."/>
            <person name="Saski C."/>
            <person name="Grover C."/>
            <person name="Hu G."/>
            <person name="Conover J."/>
            <person name="Carlson J."/>
            <person name="Shu S."/>
            <person name="Boston L."/>
            <person name="Williams M."/>
            <person name="Peterson D."/>
            <person name="Mcgee K."/>
            <person name="Jones D."/>
            <person name="Wendel J."/>
            <person name="Stelly D."/>
            <person name="Grimwood J."/>
            <person name="Schmutz J."/>
        </authorList>
    </citation>
    <scope>NUCLEOTIDE SEQUENCE [LARGE SCALE GENOMIC DNA]</scope>
    <source>
        <strain evidence="1">7179.01</strain>
    </source>
</reference>
<dbReference type="Proteomes" id="UP000322667">
    <property type="component" value="Chromosome A03"/>
</dbReference>
<evidence type="ECO:0000313" key="2">
    <source>
        <dbReference type="Proteomes" id="UP000322667"/>
    </source>
</evidence>
<protein>
    <submittedName>
        <fullName evidence="1">Uncharacterized protein</fullName>
    </submittedName>
</protein>
<proteinExistence type="predicted"/>
<dbReference type="AlphaFoldDB" id="A0A5D2R8B2"/>
<name>A0A5D2R8B2_GOSTO</name>
<sequence length="57" mass="6471">MCLTLYQPFLHDSPTIFTPFLKKTLSSLALSFICCSNPAMKAIPNRRLIEQKVKKEG</sequence>